<dbReference type="EMBL" id="LCTV02000013">
    <property type="protein sequence ID" value="PRQ71113.1"/>
    <property type="molecule type" value="Genomic_DNA"/>
</dbReference>
<dbReference type="AlphaFoldDB" id="A0A2S9ZZF7"/>
<dbReference type="PANTHER" id="PTHR34706:SF2">
    <property type="entry name" value="RFEF"/>
    <property type="match status" value="1"/>
</dbReference>
<comment type="caution">
    <text evidence="1">The sequence shown here is derived from an EMBL/GenBank/DDBJ whole genome shotgun (WGS) entry which is preliminary data.</text>
</comment>
<dbReference type="SUPFAM" id="SSF53300">
    <property type="entry name" value="vWA-like"/>
    <property type="match status" value="1"/>
</dbReference>
<dbReference type="OrthoDB" id="2142040at2759"/>
<gene>
    <name evidence="1" type="ORF">AAT19DRAFT_10653</name>
</gene>
<sequence>MGLAAKLAAANAGASPYPAHPFGQAAPPAAPPQPAFDPTKDVNAVLRMLEDGVKDQNISHFYPPGSLKPIAERIVRTGALTQIAQSWHLPYELAMDLARLALFDIALLLDDSASMQFFENGVRIDELRMMAGKIATAAGLFDSDGIEVRWLNSKKEGNGFTTEAQVVELIGRVKWDRATPLGTAMKHKILEPLVYKKIKKNALKKPLLIISVTDGAPTAEPRDEIVKVIIEARDKLSKTPYTPDAVSFQFAQVGNDLEARQFLEEIDSHPKIGSLVDTCSNFENESDDMAKANPPVHLTRELWLTKLLVSLAPFLSPSLPSSSNSSLPAARPDPLRLGQLGREVMLLAR</sequence>
<dbReference type="InterPro" id="IPR036465">
    <property type="entry name" value="vWFA_dom_sf"/>
</dbReference>
<accession>A0A2S9ZZF7</accession>
<organism evidence="1 2">
    <name type="scientific">Rhodotorula toruloides</name>
    <name type="common">Yeast</name>
    <name type="synonym">Rhodosporidium toruloides</name>
    <dbReference type="NCBI Taxonomy" id="5286"/>
    <lineage>
        <taxon>Eukaryota</taxon>
        <taxon>Fungi</taxon>
        <taxon>Dikarya</taxon>
        <taxon>Basidiomycota</taxon>
        <taxon>Pucciniomycotina</taxon>
        <taxon>Microbotryomycetes</taxon>
        <taxon>Sporidiobolales</taxon>
        <taxon>Sporidiobolaceae</taxon>
        <taxon>Rhodotorula</taxon>
    </lineage>
</organism>
<evidence type="ECO:0000313" key="2">
    <source>
        <dbReference type="Proteomes" id="UP000239560"/>
    </source>
</evidence>
<reference evidence="1 2" key="1">
    <citation type="journal article" date="2018" name="Elife">
        <title>Functional genomics of lipid metabolism in the oleaginous yeast Rhodosporidium toruloides.</title>
        <authorList>
            <person name="Coradetti S.T."/>
            <person name="Pinel D."/>
            <person name="Geiselman G."/>
            <person name="Ito M."/>
            <person name="Mondo S."/>
            <person name="Reilly M.C."/>
            <person name="Cheng Y.F."/>
            <person name="Bauer S."/>
            <person name="Grigoriev I."/>
            <person name="Gladden J.M."/>
            <person name="Simmons B.A."/>
            <person name="Brem R."/>
            <person name="Arkin A.P."/>
            <person name="Skerker J.M."/>
        </authorList>
    </citation>
    <scope>NUCLEOTIDE SEQUENCE [LARGE SCALE GENOMIC DNA]</scope>
    <source>
        <strain evidence="1 2">NBRC 0880</strain>
    </source>
</reference>
<dbReference type="PANTHER" id="PTHR34706">
    <property type="entry name" value="SLR1338 PROTEIN"/>
    <property type="match status" value="1"/>
</dbReference>
<evidence type="ECO:0008006" key="3">
    <source>
        <dbReference type="Google" id="ProtNLM"/>
    </source>
</evidence>
<name>A0A2S9ZZF7_RHOTO</name>
<evidence type="ECO:0000313" key="1">
    <source>
        <dbReference type="EMBL" id="PRQ71113.1"/>
    </source>
</evidence>
<dbReference type="Proteomes" id="UP000239560">
    <property type="component" value="Unassembled WGS sequence"/>
</dbReference>
<protein>
    <recommendedName>
        <fullName evidence="3">von Willebrand factor, type A domain containing protein</fullName>
    </recommendedName>
</protein>
<proteinExistence type="predicted"/>